<protein>
    <submittedName>
        <fullName evidence="3">Uncharacterized protein</fullName>
    </submittedName>
</protein>
<feature type="compositionally biased region" description="Polar residues" evidence="1">
    <location>
        <begin position="65"/>
        <end position="85"/>
    </location>
</feature>
<comment type="caution">
    <text evidence="3">The sequence shown here is derived from an EMBL/GenBank/DDBJ whole genome shotgun (WGS) entry which is preliminary data.</text>
</comment>
<reference evidence="3 4" key="1">
    <citation type="submission" date="2019-06" db="EMBL/GenBank/DDBJ databases">
        <title>Genome Sequence of the Brown Rot Fungal Pathogen Monilinia fructicola.</title>
        <authorList>
            <person name="De Miccolis Angelini R.M."/>
            <person name="Landi L."/>
            <person name="Abate D."/>
            <person name="Pollastro S."/>
            <person name="Romanazzi G."/>
            <person name="Faretra F."/>
        </authorList>
    </citation>
    <scope>NUCLEOTIDE SEQUENCE [LARGE SCALE GENOMIC DNA]</scope>
    <source>
        <strain evidence="3 4">Mfrc123</strain>
    </source>
</reference>
<evidence type="ECO:0000313" key="3">
    <source>
        <dbReference type="EMBL" id="KAA8573478.1"/>
    </source>
</evidence>
<feature type="compositionally biased region" description="Basic and acidic residues" evidence="1">
    <location>
        <begin position="119"/>
        <end position="128"/>
    </location>
</feature>
<feature type="region of interest" description="Disordered" evidence="1">
    <location>
        <begin position="27"/>
        <end position="128"/>
    </location>
</feature>
<feature type="signal peptide" evidence="2">
    <location>
        <begin position="1"/>
        <end position="19"/>
    </location>
</feature>
<keyword evidence="4" id="KW-1185">Reference proteome</keyword>
<name>A0A5M9JVD9_MONFR</name>
<proteinExistence type="predicted"/>
<organism evidence="3 4">
    <name type="scientific">Monilinia fructicola</name>
    <name type="common">Brown rot fungus</name>
    <name type="synonym">Ciboria fructicola</name>
    <dbReference type="NCBI Taxonomy" id="38448"/>
    <lineage>
        <taxon>Eukaryota</taxon>
        <taxon>Fungi</taxon>
        <taxon>Dikarya</taxon>
        <taxon>Ascomycota</taxon>
        <taxon>Pezizomycotina</taxon>
        <taxon>Leotiomycetes</taxon>
        <taxon>Helotiales</taxon>
        <taxon>Sclerotiniaceae</taxon>
        <taxon>Monilinia</taxon>
    </lineage>
</organism>
<evidence type="ECO:0000256" key="2">
    <source>
        <dbReference type="SAM" id="SignalP"/>
    </source>
</evidence>
<feature type="compositionally biased region" description="Low complexity" evidence="1">
    <location>
        <begin position="51"/>
        <end position="62"/>
    </location>
</feature>
<accession>A0A5M9JVD9</accession>
<dbReference type="AlphaFoldDB" id="A0A5M9JVD9"/>
<dbReference type="EMBL" id="VICG01000003">
    <property type="protein sequence ID" value="KAA8573478.1"/>
    <property type="molecule type" value="Genomic_DNA"/>
</dbReference>
<keyword evidence="2" id="KW-0732">Signal</keyword>
<sequence>MAKRGWWDIVLEILWGVVGVPMRLSASEVEGGDSDDDGDSGRILYHRRTGSGRSSVGSGRRGLTYSRQSGASSNAGRWSSGNTPPSEKERQNSFSGCGGGWGNSRTQQAFNRPELLRGVMERGVQEEH</sequence>
<evidence type="ECO:0000313" key="4">
    <source>
        <dbReference type="Proteomes" id="UP000322873"/>
    </source>
</evidence>
<gene>
    <name evidence="3" type="ORF">EYC84_005063</name>
</gene>
<dbReference type="Proteomes" id="UP000322873">
    <property type="component" value="Unassembled WGS sequence"/>
</dbReference>
<evidence type="ECO:0000256" key="1">
    <source>
        <dbReference type="SAM" id="MobiDB-lite"/>
    </source>
</evidence>
<feature type="chain" id="PRO_5024416346" evidence="2">
    <location>
        <begin position="20"/>
        <end position="128"/>
    </location>
</feature>